<proteinExistence type="predicted"/>
<gene>
    <name evidence="1" type="ORF">P1J78_22130</name>
</gene>
<reference evidence="1" key="1">
    <citation type="submission" date="2023-03" db="EMBL/GenBank/DDBJ databases">
        <title>Multiphase analysis and comparison of six strains from genera Psychromarinibacter, Lutimaribacter, and Maritimibacter, including a novel species: Psychromarinibacter sediminicola sp. nov.</title>
        <authorList>
            <person name="Wang Y.-H."/>
            <person name="Ye M.-Q."/>
            <person name="Du Z.-J."/>
        </authorList>
    </citation>
    <scope>NUCLEOTIDE SEQUENCE</scope>
    <source>
        <strain evidence="1">C21-152</strain>
    </source>
</reference>
<keyword evidence="2" id="KW-1185">Reference proteome</keyword>
<comment type="caution">
    <text evidence="1">The sequence shown here is derived from an EMBL/GenBank/DDBJ whole genome shotgun (WGS) entry which is preliminary data.</text>
</comment>
<protein>
    <submittedName>
        <fullName evidence="1">Uncharacterized protein</fullName>
    </submittedName>
</protein>
<name>A0AAE3NXF9_9RHOB</name>
<organism evidence="1 2">
    <name type="scientific">Psychromarinibacter sediminicola</name>
    <dbReference type="NCBI Taxonomy" id="3033385"/>
    <lineage>
        <taxon>Bacteria</taxon>
        <taxon>Pseudomonadati</taxon>
        <taxon>Pseudomonadota</taxon>
        <taxon>Alphaproteobacteria</taxon>
        <taxon>Rhodobacterales</taxon>
        <taxon>Paracoccaceae</taxon>
        <taxon>Psychromarinibacter</taxon>
    </lineage>
</organism>
<evidence type="ECO:0000313" key="1">
    <source>
        <dbReference type="EMBL" id="MDF0603434.1"/>
    </source>
</evidence>
<accession>A0AAE3NXF9</accession>
<dbReference type="Proteomes" id="UP001220964">
    <property type="component" value="Unassembled WGS sequence"/>
</dbReference>
<sequence>MKRLIEVPEAIEIRRLNSGFDPGREGAHVAPRTVPAVQRSTAPAWAEGRAVFFLRYALALRQGTSNEEMVSSVGLREVIQAESRREFDGILRLSMTSPLELEQEQRLPERIGLSGTTSCDGTRLRV</sequence>
<dbReference type="EMBL" id="JARGYC010000094">
    <property type="protein sequence ID" value="MDF0603434.1"/>
    <property type="molecule type" value="Genomic_DNA"/>
</dbReference>
<evidence type="ECO:0000313" key="2">
    <source>
        <dbReference type="Proteomes" id="UP001220964"/>
    </source>
</evidence>
<dbReference type="RefSeq" id="WP_275569554.1">
    <property type="nucleotide sequence ID" value="NZ_JARGYC010000094.1"/>
</dbReference>
<dbReference type="AlphaFoldDB" id="A0AAE3NXF9"/>